<keyword evidence="4" id="KW-0808">Transferase</keyword>
<dbReference type="EC" id="2.7.13.3" evidence="2"/>
<keyword evidence="9" id="KW-0812">Transmembrane</keyword>
<dbReference type="InterPro" id="IPR003594">
    <property type="entry name" value="HATPase_dom"/>
</dbReference>
<dbReference type="InterPro" id="IPR050482">
    <property type="entry name" value="Sensor_HK_TwoCompSys"/>
</dbReference>
<keyword evidence="5" id="KW-0547">Nucleotide-binding</keyword>
<keyword evidence="12" id="KW-1185">Reference proteome</keyword>
<dbReference type="Proteomes" id="UP000662814">
    <property type="component" value="Chromosome"/>
</dbReference>
<dbReference type="PANTHER" id="PTHR24421">
    <property type="entry name" value="NITRATE/NITRITE SENSOR PROTEIN NARX-RELATED"/>
    <property type="match status" value="1"/>
</dbReference>
<dbReference type="SUPFAM" id="SSF55874">
    <property type="entry name" value="ATPase domain of HSP90 chaperone/DNA topoisomerase II/histidine kinase"/>
    <property type="match status" value="1"/>
</dbReference>
<dbReference type="PANTHER" id="PTHR24421:SF10">
    <property type="entry name" value="NITRATE_NITRITE SENSOR PROTEIN NARQ"/>
    <property type="match status" value="1"/>
</dbReference>
<dbReference type="Gene3D" id="1.20.5.1930">
    <property type="match status" value="1"/>
</dbReference>
<dbReference type="InterPro" id="IPR011712">
    <property type="entry name" value="Sig_transdc_His_kin_sub3_dim/P"/>
</dbReference>
<keyword evidence="8" id="KW-0902">Two-component regulatory system</keyword>
<reference evidence="11 12" key="1">
    <citation type="submission" date="2020-12" db="EMBL/GenBank/DDBJ databases">
        <title>Microbacterium sp. HY060.</title>
        <authorList>
            <person name="Zhou J."/>
        </authorList>
    </citation>
    <scope>NUCLEOTIDE SEQUENCE [LARGE SCALE GENOMIC DNA]</scope>
    <source>
        <strain evidence="11 12">HY60</strain>
    </source>
</reference>
<evidence type="ECO:0000313" key="11">
    <source>
        <dbReference type="EMBL" id="QPZ37492.1"/>
    </source>
</evidence>
<dbReference type="InterPro" id="IPR036890">
    <property type="entry name" value="HATPase_C_sf"/>
</dbReference>
<accession>A0ABX6YFB7</accession>
<evidence type="ECO:0000256" key="8">
    <source>
        <dbReference type="ARBA" id="ARBA00023012"/>
    </source>
</evidence>
<sequence length="419" mass="44291">MPTASVSSLRPRWRAIAFIAVEAGWWLVGLFYLCAVLAVAPFLLLGIGWLAVPTLVEWLEQLADRARARAAGFSRSRAPERIRHGHRGLSFTERVALVTSSEFQRNAVWAVGHLILMPVVVVLGLGLPIGGLNNILAATYWWSVPTDDPVFAPFAVTSWPLAIAALGIGIAYAIIGWVILPALARRSASVTLAMLWPDRVNDMEQRIESLSRSRAAALDAHSSELRRIERELHDGAQNQLVGVVMMIGLAQRTMNDDPDKAASFLVQAQDAASDALTGLREMVHDIYPPVLDELGLSGAASTLTSRLGMPTTLDVSALKRAPAAVESAAYFVLAEALTNVAKYANASTVSVTLSTVSSSPEDTLIVQVDDDGRGGATVGAAGTGLGGVASRAEALGGTLSLSSPVGGPTQLKVELPCGF</sequence>
<proteinExistence type="predicted"/>
<feature type="domain" description="Histidine kinase/HSP90-like ATPase" evidence="10">
    <location>
        <begin position="324"/>
        <end position="419"/>
    </location>
</feature>
<keyword evidence="9" id="KW-1133">Transmembrane helix</keyword>
<keyword evidence="7" id="KW-0067">ATP-binding</keyword>
<feature type="transmembrane region" description="Helical" evidence="9">
    <location>
        <begin position="114"/>
        <end position="142"/>
    </location>
</feature>
<comment type="catalytic activity">
    <reaction evidence="1">
        <text>ATP + protein L-histidine = ADP + protein N-phospho-L-histidine.</text>
        <dbReference type="EC" id="2.7.13.3"/>
    </reaction>
</comment>
<dbReference type="RefSeq" id="WP_166990514.1">
    <property type="nucleotide sequence ID" value="NZ_CP061169.1"/>
</dbReference>
<dbReference type="Pfam" id="PF13796">
    <property type="entry name" value="Sensor"/>
    <property type="match status" value="1"/>
</dbReference>
<protein>
    <recommendedName>
        <fullName evidence="2">histidine kinase</fullName>
        <ecNumber evidence="2">2.7.13.3</ecNumber>
    </recommendedName>
</protein>
<evidence type="ECO:0000256" key="3">
    <source>
        <dbReference type="ARBA" id="ARBA00022553"/>
    </source>
</evidence>
<evidence type="ECO:0000256" key="5">
    <source>
        <dbReference type="ARBA" id="ARBA00022741"/>
    </source>
</evidence>
<feature type="transmembrane region" description="Helical" evidence="9">
    <location>
        <begin position="39"/>
        <end position="59"/>
    </location>
</feature>
<dbReference type="SMART" id="SM00387">
    <property type="entry name" value="HATPase_c"/>
    <property type="match status" value="1"/>
</dbReference>
<keyword evidence="6" id="KW-0418">Kinase</keyword>
<evidence type="ECO:0000256" key="2">
    <source>
        <dbReference type="ARBA" id="ARBA00012438"/>
    </source>
</evidence>
<feature type="transmembrane region" description="Helical" evidence="9">
    <location>
        <begin position="162"/>
        <end position="184"/>
    </location>
</feature>
<evidence type="ECO:0000259" key="10">
    <source>
        <dbReference type="SMART" id="SM00387"/>
    </source>
</evidence>
<gene>
    <name evidence="11" type="ORF">HCR76_11670</name>
</gene>
<dbReference type="CDD" id="cd16917">
    <property type="entry name" value="HATPase_UhpB-NarQ-NarX-like"/>
    <property type="match status" value="1"/>
</dbReference>
<dbReference type="EMBL" id="CP061169">
    <property type="protein sequence ID" value="QPZ37492.1"/>
    <property type="molecule type" value="Genomic_DNA"/>
</dbReference>
<name>A0ABX6YFB7_9MICO</name>
<evidence type="ECO:0000256" key="4">
    <source>
        <dbReference type="ARBA" id="ARBA00022679"/>
    </source>
</evidence>
<organism evidence="11 12">
    <name type="scientific">Paramicrobacterium chengjingii</name>
    <dbReference type="NCBI Taxonomy" id="2769067"/>
    <lineage>
        <taxon>Bacteria</taxon>
        <taxon>Bacillati</taxon>
        <taxon>Actinomycetota</taxon>
        <taxon>Actinomycetes</taxon>
        <taxon>Micrococcales</taxon>
        <taxon>Microbacteriaceae</taxon>
        <taxon>Paramicrobacterium</taxon>
    </lineage>
</organism>
<evidence type="ECO:0000256" key="7">
    <source>
        <dbReference type="ARBA" id="ARBA00022840"/>
    </source>
</evidence>
<keyword evidence="3" id="KW-0597">Phosphoprotein</keyword>
<keyword evidence="9" id="KW-0472">Membrane</keyword>
<evidence type="ECO:0000256" key="1">
    <source>
        <dbReference type="ARBA" id="ARBA00000085"/>
    </source>
</evidence>
<dbReference type="InterPro" id="IPR025828">
    <property type="entry name" value="Put_sensor_dom"/>
</dbReference>
<evidence type="ECO:0000313" key="12">
    <source>
        <dbReference type="Proteomes" id="UP000662814"/>
    </source>
</evidence>
<dbReference type="Gene3D" id="3.30.565.10">
    <property type="entry name" value="Histidine kinase-like ATPase, C-terminal domain"/>
    <property type="match status" value="1"/>
</dbReference>
<evidence type="ECO:0000256" key="9">
    <source>
        <dbReference type="SAM" id="Phobius"/>
    </source>
</evidence>
<feature type="transmembrane region" description="Helical" evidence="9">
    <location>
        <begin position="12"/>
        <end position="33"/>
    </location>
</feature>
<evidence type="ECO:0000256" key="6">
    <source>
        <dbReference type="ARBA" id="ARBA00022777"/>
    </source>
</evidence>
<dbReference type="Pfam" id="PF02518">
    <property type="entry name" value="HATPase_c"/>
    <property type="match status" value="1"/>
</dbReference>
<dbReference type="Pfam" id="PF07730">
    <property type="entry name" value="HisKA_3"/>
    <property type="match status" value="1"/>
</dbReference>